<accession>A0A1F6H404</accession>
<dbReference type="InterPro" id="IPR017938">
    <property type="entry name" value="Riboflavin_synthase-like_b-brl"/>
</dbReference>
<reference evidence="12 13" key="1">
    <citation type="journal article" date="2016" name="Nat. Commun.">
        <title>Thousands of microbial genomes shed light on interconnected biogeochemical processes in an aquifer system.</title>
        <authorList>
            <person name="Anantharaman K."/>
            <person name="Brown C.T."/>
            <person name="Hug L.A."/>
            <person name="Sharon I."/>
            <person name="Castelle C.J."/>
            <person name="Probst A.J."/>
            <person name="Thomas B.C."/>
            <person name="Singh A."/>
            <person name="Wilkins M.J."/>
            <person name="Karaoz U."/>
            <person name="Brodie E.L."/>
            <person name="Williams K.H."/>
            <person name="Hubbard S.S."/>
            <person name="Banfield J.F."/>
        </authorList>
    </citation>
    <scope>NUCLEOTIDE SEQUENCE [LARGE SCALE GENOMIC DNA]</scope>
</reference>
<dbReference type="EC" id="2.5.1.9" evidence="4 9"/>
<dbReference type="InterPro" id="IPR001783">
    <property type="entry name" value="Lumazine-bd"/>
</dbReference>
<evidence type="ECO:0000256" key="2">
    <source>
        <dbReference type="ARBA" id="ARBA00002803"/>
    </source>
</evidence>
<organism evidence="12 13">
    <name type="scientific">Candidatus Lambdaproteobacteria bacterium RIFOXYD2_FULL_56_26</name>
    <dbReference type="NCBI Taxonomy" id="1817773"/>
    <lineage>
        <taxon>Bacteria</taxon>
        <taxon>Pseudomonadati</taxon>
        <taxon>Pseudomonadota</taxon>
        <taxon>Candidatus Lambdaproteobacteria</taxon>
    </lineage>
</organism>
<dbReference type="SUPFAM" id="SSF63380">
    <property type="entry name" value="Riboflavin synthase domain-like"/>
    <property type="match status" value="2"/>
</dbReference>
<dbReference type="Gene3D" id="2.40.30.20">
    <property type="match status" value="2"/>
</dbReference>
<comment type="catalytic activity">
    <reaction evidence="1">
        <text>2 6,7-dimethyl-8-(1-D-ribityl)lumazine + H(+) = 5-amino-6-(D-ribitylamino)uracil + riboflavin</text>
        <dbReference type="Rhea" id="RHEA:20772"/>
        <dbReference type="ChEBI" id="CHEBI:15378"/>
        <dbReference type="ChEBI" id="CHEBI:15934"/>
        <dbReference type="ChEBI" id="CHEBI:57986"/>
        <dbReference type="ChEBI" id="CHEBI:58201"/>
        <dbReference type="EC" id="2.5.1.9"/>
    </reaction>
</comment>
<evidence type="ECO:0000256" key="4">
    <source>
        <dbReference type="ARBA" id="ARBA00012827"/>
    </source>
</evidence>
<dbReference type="EMBL" id="MFNF01000001">
    <property type="protein sequence ID" value="OGH05066.1"/>
    <property type="molecule type" value="Genomic_DNA"/>
</dbReference>
<evidence type="ECO:0000256" key="7">
    <source>
        <dbReference type="ARBA" id="ARBA00022679"/>
    </source>
</evidence>
<feature type="domain" description="Lumazine-binding" evidence="11">
    <location>
        <begin position="98"/>
        <end position="194"/>
    </location>
</feature>
<protein>
    <recommendedName>
        <fullName evidence="5 9">Riboflavin synthase</fullName>
        <ecNumber evidence="4 9">2.5.1.9</ecNumber>
    </recommendedName>
</protein>
<dbReference type="CDD" id="cd00402">
    <property type="entry name" value="Riboflavin_synthase_like"/>
    <property type="match status" value="1"/>
</dbReference>
<keyword evidence="6" id="KW-0686">Riboflavin biosynthesis</keyword>
<dbReference type="InterPro" id="IPR023366">
    <property type="entry name" value="ATP_synth_asu-like_sf"/>
</dbReference>
<comment type="pathway">
    <text evidence="3">Cofactor biosynthesis; riboflavin biosynthesis; riboflavin from 2-hydroxy-3-oxobutyl phosphate and 5-amino-6-(D-ribitylamino)uracil: step 2/2.</text>
</comment>
<dbReference type="NCBIfam" id="NF006767">
    <property type="entry name" value="PRK09289.1"/>
    <property type="match status" value="1"/>
</dbReference>
<keyword evidence="8" id="KW-0677">Repeat</keyword>
<dbReference type="Pfam" id="PF00677">
    <property type="entry name" value="Lum_binding"/>
    <property type="match status" value="2"/>
</dbReference>
<dbReference type="PANTHER" id="PTHR21098">
    <property type="entry name" value="RIBOFLAVIN SYNTHASE ALPHA CHAIN"/>
    <property type="match status" value="1"/>
</dbReference>
<dbReference type="PROSITE" id="PS51177">
    <property type="entry name" value="LUMAZINE_BIND"/>
    <property type="match status" value="2"/>
</dbReference>
<dbReference type="PIRSF" id="PIRSF000498">
    <property type="entry name" value="Riboflavin_syn_A"/>
    <property type="match status" value="1"/>
</dbReference>
<feature type="repeat" description="Lumazine-binding" evidence="10">
    <location>
        <begin position="98"/>
        <end position="194"/>
    </location>
</feature>
<name>A0A1F6H404_9PROT</name>
<dbReference type="InterPro" id="IPR026017">
    <property type="entry name" value="Lumazine-bd_dom"/>
</dbReference>
<evidence type="ECO:0000256" key="9">
    <source>
        <dbReference type="NCBIfam" id="TIGR00187"/>
    </source>
</evidence>
<evidence type="ECO:0000256" key="1">
    <source>
        <dbReference type="ARBA" id="ARBA00000968"/>
    </source>
</evidence>
<evidence type="ECO:0000259" key="11">
    <source>
        <dbReference type="PROSITE" id="PS51177"/>
    </source>
</evidence>
<evidence type="ECO:0000313" key="12">
    <source>
        <dbReference type="EMBL" id="OGH05066.1"/>
    </source>
</evidence>
<feature type="repeat" description="Lumazine-binding" evidence="10">
    <location>
        <begin position="1"/>
        <end position="97"/>
    </location>
</feature>
<gene>
    <name evidence="12" type="ORF">A2557_08830</name>
</gene>
<feature type="domain" description="Lumazine-binding" evidence="11">
    <location>
        <begin position="1"/>
        <end position="97"/>
    </location>
</feature>
<evidence type="ECO:0000256" key="3">
    <source>
        <dbReference type="ARBA" id="ARBA00004887"/>
    </source>
</evidence>
<evidence type="ECO:0000256" key="8">
    <source>
        <dbReference type="ARBA" id="ARBA00022737"/>
    </source>
</evidence>
<sequence>MFTGLIEEVGTLLSLRPIGPGQLELKVGCGRINPGLKLGDSVAVDGVCLTVVSFDSRSVAFELSGETVQKSRFGGLKAGARLNLEQALRLGDRLGGHLVQGHVDGLGHLGGVKKEGEFYSLTFTYPAPISRYLIPKGSVAVNGISLTVASLESDRFTVAIIPHTYQETNLRELKPKDPVHLETDLIGRYVERLLPFAQAPAKASSLNDAFLKENGFF</sequence>
<evidence type="ECO:0000256" key="6">
    <source>
        <dbReference type="ARBA" id="ARBA00022619"/>
    </source>
</evidence>
<proteinExistence type="predicted"/>
<comment type="caution">
    <text evidence="12">The sequence shown here is derived from an EMBL/GenBank/DDBJ whole genome shotgun (WGS) entry which is preliminary data.</text>
</comment>
<dbReference type="GO" id="GO:0004746">
    <property type="term" value="F:riboflavin synthase activity"/>
    <property type="evidence" value="ECO:0007669"/>
    <property type="project" value="UniProtKB-UniRule"/>
</dbReference>
<dbReference type="GO" id="GO:0009231">
    <property type="term" value="P:riboflavin biosynthetic process"/>
    <property type="evidence" value="ECO:0007669"/>
    <property type="project" value="UniProtKB-KW"/>
</dbReference>
<comment type="function">
    <text evidence="2">Catalyzes the dismutation of two molecules of 6,7-dimethyl-8-ribityllumazine, resulting in the formation of riboflavin and 5-amino-6-(D-ribitylamino)uracil.</text>
</comment>
<dbReference type="PANTHER" id="PTHR21098:SF12">
    <property type="entry name" value="RIBOFLAVIN SYNTHASE"/>
    <property type="match status" value="1"/>
</dbReference>
<dbReference type="NCBIfam" id="TIGR00187">
    <property type="entry name" value="ribE"/>
    <property type="match status" value="1"/>
</dbReference>
<keyword evidence="7" id="KW-0808">Transferase</keyword>
<evidence type="ECO:0000256" key="5">
    <source>
        <dbReference type="ARBA" id="ARBA00013950"/>
    </source>
</evidence>
<dbReference type="AlphaFoldDB" id="A0A1F6H404"/>
<evidence type="ECO:0000256" key="10">
    <source>
        <dbReference type="PROSITE-ProRule" id="PRU00524"/>
    </source>
</evidence>
<dbReference type="Proteomes" id="UP000177583">
    <property type="component" value="Unassembled WGS sequence"/>
</dbReference>
<evidence type="ECO:0000313" key="13">
    <source>
        <dbReference type="Proteomes" id="UP000177583"/>
    </source>
</evidence>